<dbReference type="PANTHER" id="PTHR21301">
    <property type="entry name" value="REVERSE TRANSCRIPTASE"/>
    <property type="match status" value="1"/>
</dbReference>
<proteinExistence type="predicted"/>
<accession>A0AAU9X1W1</accession>
<dbReference type="PROSITE" id="PS50878">
    <property type="entry name" value="RT_POL"/>
    <property type="match status" value="1"/>
</dbReference>
<dbReference type="AlphaFoldDB" id="A0AAU9X1W1"/>
<comment type="caution">
    <text evidence="2">The sequence shown here is derived from an EMBL/GenBank/DDBJ whole genome shotgun (WGS) entry which is preliminary data.</text>
</comment>
<evidence type="ECO:0000313" key="2">
    <source>
        <dbReference type="EMBL" id="CAH3133456.1"/>
    </source>
</evidence>
<dbReference type="InterPro" id="IPR000477">
    <property type="entry name" value="RT_dom"/>
</dbReference>
<keyword evidence="3" id="KW-1185">Reference proteome</keyword>
<dbReference type="EMBL" id="CALNXJ010000027">
    <property type="protein sequence ID" value="CAH3133456.1"/>
    <property type="molecule type" value="Genomic_DNA"/>
</dbReference>
<feature type="domain" description="Reverse transcriptase" evidence="1">
    <location>
        <begin position="1"/>
        <end position="190"/>
    </location>
</feature>
<dbReference type="Pfam" id="PF26215">
    <property type="entry name" value="HTH_animal"/>
    <property type="match status" value="1"/>
</dbReference>
<name>A0AAU9X1W1_9CNID</name>
<dbReference type="Proteomes" id="UP001159428">
    <property type="component" value="Unassembled WGS sequence"/>
</dbReference>
<dbReference type="InterPro" id="IPR058912">
    <property type="entry name" value="HTH_animal"/>
</dbReference>
<sequence length="284" mass="32117">MVSFDVESLFTNVPIDAAIEAALQKLENDPGLADRITLTPAQIADLLTFVLRSKYFQYNGSIYERKDGAAMGSPVSAVIANLYMESFEEQAITTSPYEPRICKCYMNDSFNILDRENVDDFLLHLKNQQLSIRFTMETEKDNKLAFLDTAILREPDGRLTISVYRKPTHTDQYLAYNSHHPQSVKRGVVKCLYERAIRLVKKPSVISEEKKHLSSVLKLTKTGKPNNSAEPANEFKATAVLPYVKGLSEQLRRSLQQQGVRAVFKSETTLRSQLIRPKDVVDPA</sequence>
<evidence type="ECO:0000259" key="1">
    <source>
        <dbReference type="PROSITE" id="PS50878"/>
    </source>
</evidence>
<evidence type="ECO:0000313" key="3">
    <source>
        <dbReference type="Proteomes" id="UP001159428"/>
    </source>
</evidence>
<reference evidence="2 3" key="1">
    <citation type="submission" date="2022-05" db="EMBL/GenBank/DDBJ databases">
        <authorList>
            <consortium name="Genoscope - CEA"/>
            <person name="William W."/>
        </authorList>
    </citation>
    <scope>NUCLEOTIDE SEQUENCE [LARGE SCALE GENOMIC DNA]</scope>
</reference>
<gene>
    <name evidence="2" type="ORF">PMEA_00015088</name>
</gene>
<dbReference type="PANTHER" id="PTHR21301:SF11">
    <property type="entry name" value="GIY-YIG DOMAIN-CONTAINING PROTEIN"/>
    <property type="match status" value="1"/>
</dbReference>
<protein>
    <recommendedName>
        <fullName evidence="1">Reverse transcriptase domain-containing protein</fullName>
    </recommendedName>
</protein>
<organism evidence="2 3">
    <name type="scientific">Pocillopora meandrina</name>
    <dbReference type="NCBI Taxonomy" id="46732"/>
    <lineage>
        <taxon>Eukaryota</taxon>
        <taxon>Metazoa</taxon>
        <taxon>Cnidaria</taxon>
        <taxon>Anthozoa</taxon>
        <taxon>Hexacorallia</taxon>
        <taxon>Scleractinia</taxon>
        <taxon>Astrocoeniina</taxon>
        <taxon>Pocilloporidae</taxon>
        <taxon>Pocillopora</taxon>
    </lineage>
</organism>